<feature type="domain" description="Rieske" evidence="5">
    <location>
        <begin position="4"/>
        <end position="114"/>
    </location>
</feature>
<dbReference type="SUPFAM" id="SSF50022">
    <property type="entry name" value="ISP domain"/>
    <property type="match status" value="1"/>
</dbReference>
<protein>
    <submittedName>
        <fullName evidence="6">Rieske (2Fe-2S) protein</fullName>
    </submittedName>
</protein>
<proteinExistence type="predicted"/>
<gene>
    <name evidence="6" type="ORF">FE784_04200</name>
</gene>
<evidence type="ECO:0000313" key="6">
    <source>
        <dbReference type="EMBL" id="TNJ67591.1"/>
    </source>
</evidence>
<dbReference type="GO" id="GO:0004497">
    <property type="term" value="F:monooxygenase activity"/>
    <property type="evidence" value="ECO:0007669"/>
    <property type="project" value="UniProtKB-ARBA"/>
</dbReference>
<keyword evidence="7" id="KW-1185">Reference proteome</keyword>
<dbReference type="OrthoDB" id="9795104at2"/>
<comment type="caution">
    <text evidence="6">The sequence shown here is derived from an EMBL/GenBank/DDBJ whole genome shotgun (WGS) entry which is preliminary data.</text>
</comment>
<dbReference type="AlphaFoldDB" id="A0A5C4TEZ6"/>
<evidence type="ECO:0000256" key="2">
    <source>
        <dbReference type="ARBA" id="ARBA00022723"/>
    </source>
</evidence>
<evidence type="ECO:0000256" key="3">
    <source>
        <dbReference type="ARBA" id="ARBA00023004"/>
    </source>
</evidence>
<evidence type="ECO:0000313" key="7">
    <source>
        <dbReference type="Proteomes" id="UP000307943"/>
    </source>
</evidence>
<reference evidence="6 7" key="1">
    <citation type="submission" date="2019-05" db="EMBL/GenBank/DDBJ databases">
        <title>We sequenced the genome of Paenibacillus hemerocallicola KCTC 33185 for further insight into its adaptation and study the phylogeny of Paenibacillus.</title>
        <authorList>
            <person name="Narsing Rao M.P."/>
        </authorList>
    </citation>
    <scope>NUCLEOTIDE SEQUENCE [LARGE SCALE GENOMIC DNA]</scope>
    <source>
        <strain evidence="6 7">KCTC 33185</strain>
    </source>
</reference>
<sequence>MAIFDAGDAADIPEGSFKIVDVTGRSIGVYNIKGEYYAIHNYCPHQGAKLCKGPICGTTLASGVYEYIYGKDREIVRCPWHGWEFDIKTGRSLFDGKVRTRSYPVRVDDGRIGIVIGEAEERKAE</sequence>
<evidence type="ECO:0000256" key="1">
    <source>
        <dbReference type="ARBA" id="ARBA00022714"/>
    </source>
</evidence>
<dbReference type="InterPro" id="IPR017941">
    <property type="entry name" value="Rieske_2Fe-2S"/>
</dbReference>
<dbReference type="PANTHER" id="PTHR21496:SF23">
    <property type="entry name" value="3-PHENYLPROPIONATE_CINNAMIC ACID DIOXYGENASE FERREDOXIN SUBUNIT"/>
    <property type="match status" value="1"/>
</dbReference>
<dbReference type="GO" id="GO:0046872">
    <property type="term" value="F:metal ion binding"/>
    <property type="evidence" value="ECO:0007669"/>
    <property type="project" value="UniProtKB-KW"/>
</dbReference>
<dbReference type="Gene3D" id="2.102.10.10">
    <property type="entry name" value="Rieske [2Fe-2S] iron-sulphur domain"/>
    <property type="match status" value="1"/>
</dbReference>
<name>A0A5C4TEZ6_9BACL</name>
<evidence type="ECO:0000259" key="5">
    <source>
        <dbReference type="PROSITE" id="PS51296"/>
    </source>
</evidence>
<dbReference type="PANTHER" id="PTHR21496">
    <property type="entry name" value="FERREDOXIN-RELATED"/>
    <property type="match status" value="1"/>
</dbReference>
<evidence type="ECO:0000256" key="4">
    <source>
        <dbReference type="ARBA" id="ARBA00023014"/>
    </source>
</evidence>
<dbReference type="GO" id="GO:0051537">
    <property type="term" value="F:2 iron, 2 sulfur cluster binding"/>
    <property type="evidence" value="ECO:0007669"/>
    <property type="project" value="UniProtKB-KW"/>
</dbReference>
<dbReference type="EMBL" id="VDCQ01000004">
    <property type="protein sequence ID" value="TNJ67591.1"/>
    <property type="molecule type" value="Genomic_DNA"/>
</dbReference>
<keyword evidence="4" id="KW-0411">Iron-sulfur</keyword>
<organism evidence="6 7">
    <name type="scientific">Paenibacillus hemerocallicola</name>
    <dbReference type="NCBI Taxonomy" id="1172614"/>
    <lineage>
        <taxon>Bacteria</taxon>
        <taxon>Bacillati</taxon>
        <taxon>Bacillota</taxon>
        <taxon>Bacilli</taxon>
        <taxon>Bacillales</taxon>
        <taxon>Paenibacillaceae</taxon>
        <taxon>Paenibacillus</taxon>
    </lineage>
</organism>
<dbReference type="InterPro" id="IPR036922">
    <property type="entry name" value="Rieske_2Fe-2S_sf"/>
</dbReference>
<keyword evidence="2" id="KW-0479">Metal-binding</keyword>
<dbReference type="Proteomes" id="UP000307943">
    <property type="component" value="Unassembled WGS sequence"/>
</dbReference>
<dbReference type="RefSeq" id="WP_139600877.1">
    <property type="nucleotide sequence ID" value="NZ_VDCQ01000004.1"/>
</dbReference>
<dbReference type="Pfam" id="PF00355">
    <property type="entry name" value="Rieske"/>
    <property type="match status" value="1"/>
</dbReference>
<dbReference type="GO" id="GO:0016705">
    <property type="term" value="F:oxidoreductase activity, acting on paired donors, with incorporation or reduction of molecular oxygen"/>
    <property type="evidence" value="ECO:0007669"/>
    <property type="project" value="UniProtKB-ARBA"/>
</dbReference>
<accession>A0A5C4TEZ6</accession>
<dbReference type="PROSITE" id="PS51296">
    <property type="entry name" value="RIESKE"/>
    <property type="match status" value="1"/>
</dbReference>
<keyword evidence="1" id="KW-0001">2Fe-2S</keyword>
<keyword evidence="3" id="KW-0408">Iron</keyword>